<evidence type="ECO:0000259" key="2">
    <source>
        <dbReference type="Pfam" id="PF03061"/>
    </source>
</evidence>
<proteinExistence type="predicted"/>
<accession>A0A9D6V3J9</accession>
<dbReference type="Gene3D" id="3.10.129.10">
    <property type="entry name" value="Hotdog Thioesterase"/>
    <property type="match status" value="1"/>
</dbReference>
<feature type="domain" description="Thioesterase" evidence="2">
    <location>
        <begin position="51"/>
        <end position="127"/>
    </location>
</feature>
<evidence type="ECO:0000313" key="4">
    <source>
        <dbReference type="Proteomes" id="UP000807825"/>
    </source>
</evidence>
<dbReference type="Pfam" id="PF03061">
    <property type="entry name" value="4HBT"/>
    <property type="match status" value="1"/>
</dbReference>
<keyword evidence="1" id="KW-0378">Hydrolase</keyword>
<dbReference type="AlphaFoldDB" id="A0A9D6V3J9"/>
<reference evidence="3" key="1">
    <citation type="submission" date="2020-07" db="EMBL/GenBank/DDBJ databases">
        <title>Huge and variable diversity of episymbiotic CPR bacteria and DPANN archaea in groundwater ecosystems.</title>
        <authorList>
            <person name="He C.Y."/>
            <person name="Keren R."/>
            <person name="Whittaker M."/>
            <person name="Farag I.F."/>
            <person name="Doudna J."/>
            <person name="Cate J.H.D."/>
            <person name="Banfield J.F."/>
        </authorList>
    </citation>
    <scope>NUCLEOTIDE SEQUENCE</scope>
    <source>
        <strain evidence="3">NC_groundwater_1664_Pr3_B-0.1um_52_9</strain>
    </source>
</reference>
<dbReference type="PANTHER" id="PTHR43240:SF1">
    <property type="entry name" value="BLR5584 PROTEIN"/>
    <property type="match status" value="1"/>
</dbReference>
<dbReference type="PANTHER" id="PTHR43240">
    <property type="entry name" value="1,4-DIHYDROXY-2-NAPHTHOYL-COA THIOESTERASE 1"/>
    <property type="match status" value="1"/>
</dbReference>
<evidence type="ECO:0000256" key="1">
    <source>
        <dbReference type="ARBA" id="ARBA00022801"/>
    </source>
</evidence>
<dbReference type="GO" id="GO:0061522">
    <property type="term" value="F:1,4-dihydroxy-2-naphthoyl-CoA thioesterase activity"/>
    <property type="evidence" value="ECO:0007669"/>
    <property type="project" value="TreeGrafter"/>
</dbReference>
<name>A0A9D6V3J9_9BACT</name>
<dbReference type="EMBL" id="JACRDE010000399">
    <property type="protein sequence ID" value="MBI5250879.1"/>
    <property type="molecule type" value="Genomic_DNA"/>
</dbReference>
<dbReference type="InterPro" id="IPR029069">
    <property type="entry name" value="HotDog_dom_sf"/>
</dbReference>
<organism evidence="3 4">
    <name type="scientific">Desulfomonile tiedjei</name>
    <dbReference type="NCBI Taxonomy" id="2358"/>
    <lineage>
        <taxon>Bacteria</taxon>
        <taxon>Pseudomonadati</taxon>
        <taxon>Thermodesulfobacteriota</taxon>
        <taxon>Desulfomonilia</taxon>
        <taxon>Desulfomonilales</taxon>
        <taxon>Desulfomonilaceae</taxon>
        <taxon>Desulfomonile</taxon>
    </lineage>
</organism>
<comment type="caution">
    <text evidence="3">The sequence shown here is derived from an EMBL/GenBank/DDBJ whole genome shotgun (WGS) entry which is preliminary data.</text>
</comment>
<dbReference type="NCBIfam" id="TIGR00369">
    <property type="entry name" value="unchar_dom_1"/>
    <property type="match status" value="1"/>
</dbReference>
<dbReference type="GO" id="GO:0005829">
    <property type="term" value="C:cytosol"/>
    <property type="evidence" value="ECO:0007669"/>
    <property type="project" value="TreeGrafter"/>
</dbReference>
<evidence type="ECO:0000313" key="3">
    <source>
        <dbReference type="EMBL" id="MBI5250879.1"/>
    </source>
</evidence>
<dbReference type="SUPFAM" id="SSF54637">
    <property type="entry name" value="Thioesterase/thiol ester dehydrase-isomerase"/>
    <property type="match status" value="1"/>
</dbReference>
<protein>
    <submittedName>
        <fullName evidence="3">PaaI family thioesterase</fullName>
    </submittedName>
</protein>
<dbReference type="Proteomes" id="UP000807825">
    <property type="component" value="Unassembled WGS sequence"/>
</dbReference>
<dbReference type="InterPro" id="IPR003736">
    <property type="entry name" value="PAAI_dom"/>
</dbReference>
<sequence>MPKINPEYVKAIRANVNQCPYFSLLSMKLLDFDIGRSLLEISLEGKHLQPFGVVHGGVFSSIIDAAAFWALFGEVDESSGMTSVDLKLNYLAPARNGKLIAKGRKIKLGKTLGLGEAEVTDQEGRVLAHGTSTLIIMPDLPLIGDELPQKFLEES</sequence>
<gene>
    <name evidence="3" type="ORF">HY912_15435</name>
</gene>
<dbReference type="InterPro" id="IPR006683">
    <property type="entry name" value="Thioestr_dom"/>
</dbReference>
<dbReference type="CDD" id="cd03443">
    <property type="entry name" value="PaaI_thioesterase"/>
    <property type="match status" value="1"/>
</dbReference>